<dbReference type="SUPFAM" id="SSF141371">
    <property type="entry name" value="PilZ domain-like"/>
    <property type="match status" value="1"/>
</dbReference>
<feature type="domain" description="PilZ" evidence="1">
    <location>
        <begin position="12"/>
        <end position="92"/>
    </location>
</feature>
<reference evidence="2 3" key="1">
    <citation type="submission" date="2020-06" db="EMBL/GenBank/DDBJ databases">
        <authorList>
            <person name="Kim S.-J."/>
            <person name="Park S.-J."/>
        </authorList>
    </citation>
    <scope>NUCLEOTIDE SEQUENCE [LARGE SCALE GENOMIC DNA]</scope>
    <source>
        <strain evidence="2 3">SW-151</strain>
    </source>
</reference>
<proteinExistence type="predicted"/>
<evidence type="ECO:0000313" key="3">
    <source>
        <dbReference type="Proteomes" id="UP000652427"/>
    </source>
</evidence>
<organism evidence="2 3">
    <name type="scientific">Parasphingorhabdus flavimaris</name>
    <dbReference type="NCBI Taxonomy" id="266812"/>
    <lineage>
        <taxon>Bacteria</taxon>
        <taxon>Pseudomonadati</taxon>
        <taxon>Pseudomonadota</taxon>
        <taxon>Alphaproteobacteria</taxon>
        <taxon>Sphingomonadales</taxon>
        <taxon>Sphingomonadaceae</taxon>
        <taxon>Parasphingorhabdus</taxon>
    </lineage>
</organism>
<evidence type="ECO:0000313" key="2">
    <source>
        <dbReference type="EMBL" id="NVD27579.1"/>
    </source>
</evidence>
<name>A0ABX2N1K8_9SPHN</name>
<dbReference type="RefSeq" id="WP_176279090.1">
    <property type="nucleotide sequence ID" value="NZ_JABWMH010000002.1"/>
</dbReference>
<evidence type="ECO:0000259" key="1">
    <source>
        <dbReference type="Pfam" id="PF07238"/>
    </source>
</evidence>
<protein>
    <submittedName>
        <fullName evidence="2">PilZ domain-containing protein</fullName>
    </submittedName>
</protein>
<dbReference type="Gene3D" id="2.40.10.220">
    <property type="entry name" value="predicted glycosyltransferase like domains"/>
    <property type="match status" value="1"/>
</dbReference>
<gene>
    <name evidence="2" type="ORF">HUO14_06640</name>
</gene>
<dbReference type="Pfam" id="PF07238">
    <property type="entry name" value="PilZ"/>
    <property type="match status" value="1"/>
</dbReference>
<comment type="caution">
    <text evidence="2">The sequence shown here is derived from an EMBL/GenBank/DDBJ whole genome shotgun (WGS) entry which is preliminary data.</text>
</comment>
<dbReference type="Proteomes" id="UP000652427">
    <property type="component" value="Unassembled WGS sequence"/>
</dbReference>
<dbReference type="EMBL" id="JABWMH010000002">
    <property type="protein sequence ID" value="NVD27579.1"/>
    <property type="molecule type" value="Genomic_DNA"/>
</dbReference>
<dbReference type="InterPro" id="IPR009875">
    <property type="entry name" value="PilZ_domain"/>
</dbReference>
<keyword evidence="3" id="KW-1185">Reference proteome</keyword>
<accession>A0ABX2N1K8</accession>
<sequence length="104" mass="11938">MTSVHNTSPDPRRATRFPVDFETICEFQSGQEKQIRITNISAHGLMVGEILEMEKGDRVTVRLPVTGRIEAYLVWSHEGRCGFEFERVIREPDFVAMIDKINSL</sequence>